<dbReference type="GO" id="GO:0031901">
    <property type="term" value="C:early endosome membrane"/>
    <property type="evidence" value="ECO:0007669"/>
    <property type="project" value="UniProtKB-SubCell"/>
</dbReference>
<evidence type="ECO:0000256" key="9">
    <source>
        <dbReference type="ARBA" id="ARBA00016017"/>
    </source>
</evidence>
<keyword evidence="45" id="KW-1185">Reference proteome</keyword>
<dbReference type="OrthoDB" id="332863at2759"/>
<feature type="domain" description="Metallo-beta-lactamase" evidence="43">
    <location>
        <begin position="152"/>
        <end position="352"/>
    </location>
</feature>
<comment type="caution">
    <text evidence="44">The sequence shown here is derived from an EMBL/GenBank/DDBJ whole genome shotgun (WGS) entry which is preliminary data.</text>
</comment>
<evidence type="ECO:0000256" key="35">
    <source>
        <dbReference type="ARBA" id="ARBA00048796"/>
    </source>
</evidence>
<feature type="binding site" evidence="41">
    <location>
        <position position="356"/>
    </location>
    <ligand>
        <name>deoxycholate</name>
        <dbReference type="ChEBI" id="CHEBI:23614"/>
    </ligand>
</feature>
<keyword evidence="14 40" id="KW-0862">Zinc</keyword>
<evidence type="ECO:0000256" key="17">
    <source>
        <dbReference type="ARBA" id="ARBA00023034"/>
    </source>
</evidence>
<dbReference type="InterPro" id="IPR001279">
    <property type="entry name" value="Metallo-B-lactamas"/>
</dbReference>
<evidence type="ECO:0000256" key="41">
    <source>
        <dbReference type="PIRSR" id="PIRSR038896-52"/>
    </source>
</evidence>
<evidence type="ECO:0000256" key="21">
    <source>
        <dbReference type="ARBA" id="ARBA00023264"/>
    </source>
</evidence>
<keyword evidence="20" id="KW-0539">Nucleus</keyword>
<evidence type="ECO:0000256" key="10">
    <source>
        <dbReference type="ARBA" id="ARBA00022668"/>
    </source>
</evidence>
<organism evidence="44 45">
    <name type="scientific">Albula glossodonta</name>
    <name type="common">roundjaw bonefish</name>
    <dbReference type="NCBI Taxonomy" id="121402"/>
    <lineage>
        <taxon>Eukaryota</taxon>
        <taxon>Metazoa</taxon>
        <taxon>Chordata</taxon>
        <taxon>Craniata</taxon>
        <taxon>Vertebrata</taxon>
        <taxon>Euteleostomi</taxon>
        <taxon>Actinopterygii</taxon>
        <taxon>Neopterygii</taxon>
        <taxon>Teleostei</taxon>
        <taxon>Albuliformes</taxon>
        <taxon>Albulidae</taxon>
        <taxon>Albula</taxon>
    </lineage>
</organism>
<feature type="binding site" evidence="39">
    <location>
        <position position="196"/>
    </location>
    <ligand>
        <name>an N-acyl-1,2-diacyl-sn-glycero-3-phosphoethanolamine</name>
        <dbReference type="ChEBI" id="CHEBI:62537"/>
    </ligand>
</feature>
<comment type="catalytic activity">
    <reaction evidence="28">
        <text>N-tetradecanoyl-1,2-di-(9Z-octadecenoyl)-sn-glycero-3-phosphoethanolamine + H2O = N-tetradecanoylethanolamine + 1,2-di-(9Z-octadecenoyl)-sn-glycero-3-phosphate + H(+)</text>
        <dbReference type="Rhea" id="RHEA:45552"/>
        <dbReference type="ChEBI" id="CHEBI:15377"/>
        <dbReference type="ChEBI" id="CHEBI:15378"/>
        <dbReference type="ChEBI" id="CHEBI:74546"/>
        <dbReference type="ChEBI" id="CHEBI:85262"/>
        <dbReference type="ChEBI" id="CHEBI:85293"/>
    </reaction>
    <physiologicalReaction direction="left-to-right" evidence="28">
        <dbReference type="Rhea" id="RHEA:45553"/>
    </physiologicalReaction>
</comment>
<dbReference type="GO" id="GO:0070292">
    <property type="term" value="P:N-acylphosphatidylethanolamine metabolic process"/>
    <property type="evidence" value="ECO:0007669"/>
    <property type="project" value="TreeGrafter"/>
</dbReference>
<evidence type="ECO:0000256" key="29">
    <source>
        <dbReference type="ARBA" id="ARBA00047926"/>
    </source>
</evidence>
<dbReference type="InterPro" id="IPR036866">
    <property type="entry name" value="RibonucZ/Hydroxyglut_hydro"/>
</dbReference>
<dbReference type="Proteomes" id="UP000824540">
    <property type="component" value="Unassembled WGS sequence"/>
</dbReference>
<evidence type="ECO:0000256" key="36">
    <source>
        <dbReference type="ARBA" id="ARBA00048938"/>
    </source>
</evidence>
<dbReference type="SUPFAM" id="SSF56281">
    <property type="entry name" value="Metallo-hydrolase/oxidoreductase"/>
    <property type="match status" value="1"/>
</dbReference>
<comment type="catalytic activity">
    <reaction evidence="32">
        <text>N-decanoyl-1-hexadecanoyl-2-(9Z,12Z-octadecadienoyl)-sn-glycero-3-phosphoethanolamine + H2O = N-decanoyl ethanolamine + 1-hexadecanoyl-2-(9Z,12Z-octadecadienoyl)-sn-glycero-3-phosphate + H(+)</text>
        <dbReference type="Rhea" id="RHEA:45608"/>
        <dbReference type="ChEBI" id="CHEBI:15377"/>
        <dbReference type="ChEBI" id="CHEBI:15378"/>
        <dbReference type="ChEBI" id="CHEBI:72860"/>
        <dbReference type="ChEBI" id="CHEBI:85295"/>
        <dbReference type="ChEBI" id="CHEBI:85301"/>
    </reaction>
    <physiologicalReaction direction="left-to-right" evidence="32">
        <dbReference type="Rhea" id="RHEA:45609"/>
    </physiologicalReaction>
</comment>
<feature type="compositionally biased region" description="Basic and acidic residues" evidence="42">
    <location>
        <begin position="30"/>
        <end position="41"/>
    </location>
</feature>
<comment type="catalytic activity">
    <reaction evidence="37">
        <text>1-O-(1Z-octadecenoyl)-2-(9Z-octadecenoyl)-sn-glycero-3-phospho-N-hexadecanoyl-ethanolamine + H2O = 1-O-(1Z-octadecenoyl)-2-(9Z-octadecenoyl)-sn-glycero-3-phosphate + N-hexadecanoylethanolamine + H(+)</text>
        <dbReference type="Rhea" id="RHEA:56464"/>
        <dbReference type="ChEBI" id="CHEBI:15377"/>
        <dbReference type="ChEBI" id="CHEBI:15378"/>
        <dbReference type="ChEBI" id="CHEBI:71464"/>
        <dbReference type="ChEBI" id="CHEBI:138663"/>
        <dbReference type="ChEBI" id="CHEBI:140452"/>
    </reaction>
    <physiologicalReaction direction="left-to-right" evidence="37">
        <dbReference type="Rhea" id="RHEA:56465"/>
    </physiologicalReaction>
</comment>
<dbReference type="GO" id="GO:0005654">
    <property type="term" value="C:nucleoplasm"/>
    <property type="evidence" value="ECO:0007669"/>
    <property type="project" value="UniProtKB-SubCell"/>
</dbReference>
<protein>
    <recommendedName>
        <fullName evidence="9">N-acyl-phosphatidylethanolamine-hydrolyzing phospholipase D</fullName>
        <ecNumber evidence="8">3.1.4.54</ecNumber>
    </recommendedName>
</protein>
<evidence type="ECO:0000256" key="38">
    <source>
        <dbReference type="ARBA" id="ARBA00049463"/>
    </source>
</evidence>
<dbReference type="GO" id="GO:0070290">
    <property type="term" value="F:N-acylphosphatidylethanolamine-specific phospholipase D activity"/>
    <property type="evidence" value="ECO:0007669"/>
    <property type="project" value="UniProtKB-EC"/>
</dbReference>
<dbReference type="GO" id="GO:0005635">
    <property type="term" value="C:nuclear envelope"/>
    <property type="evidence" value="ECO:0007669"/>
    <property type="project" value="UniProtKB-SubCell"/>
</dbReference>
<feature type="binding site" evidence="40">
    <location>
        <position position="261"/>
    </location>
    <ligand>
        <name>Zn(2+)</name>
        <dbReference type="ChEBI" id="CHEBI:29105"/>
        <label>1</label>
    </ligand>
</feature>
<comment type="catalytic activity">
    <reaction evidence="33">
        <text>N-hexanoyl-1-hexadecanoyl-2-(9Z,12Z-octadecadienoyl)-sn-glycero-3-phosphoethanolamine + H2O = N-hexanoyl ethanolamine + 1-hexadecanoyl-2-(9Z,12Z-octadecadienoyl)-sn-glycero-3-phosphate + H(+)</text>
        <dbReference type="Rhea" id="RHEA:45616"/>
        <dbReference type="ChEBI" id="CHEBI:15377"/>
        <dbReference type="ChEBI" id="CHEBI:15378"/>
        <dbReference type="ChEBI" id="CHEBI:72860"/>
        <dbReference type="ChEBI" id="CHEBI:85297"/>
        <dbReference type="ChEBI" id="CHEBI:85303"/>
    </reaction>
    <physiologicalReaction direction="left-to-right" evidence="33">
        <dbReference type="Rhea" id="RHEA:45617"/>
    </physiologicalReaction>
</comment>
<dbReference type="EMBL" id="JAFBMS010000058">
    <property type="protein sequence ID" value="KAG9339126.1"/>
    <property type="molecule type" value="Genomic_DNA"/>
</dbReference>
<comment type="subunit">
    <text evidence="7">Homodimer. Bile acids promote the assembly of inactive monomers into an active dimer and enable catalysis.</text>
</comment>
<evidence type="ECO:0000256" key="2">
    <source>
        <dbReference type="ARBA" id="ARBA00004259"/>
    </source>
</evidence>
<dbReference type="FunFam" id="3.60.15.10:FF:000016">
    <property type="entry name" value="N-acyl-phosphatidylethanolamine-hydrolyzing phospholipase D, putative"/>
    <property type="match status" value="1"/>
</dbReference>
<evidence type="ECO:0000313" key="45">
    <source>
        <dbReference type="Proteomes" id="UP000824540"/>
    </source>
</evidence>
<comment type="subcellular location">
    <subcellularLocation>
        <location evidence="1">Early endosome membrane</location>
    </subcellularLocation>
    <subcellularLocation>
        <location evidence="4">Endosome membrane</location>
        <topology evidence="4">Peripheral membrane protein</topology>
    </subcellularLocation>
    <subcellularLocation>
        <location evidence="3">Golgi apparatus membrane</location>
        <topology evidence="3">Peripheral membrane protein</topology>
    </subcellularLocation>
    <subcellularLocation>
        <location evidence="2">Nucleus envelope</location>
    </subcellularLocation>
    <subcellularLocation>
        <location evidence="5">Nucleus</location>
        <location evidence="5">Nucleoplasm</location>
    </subcellularLocation>
</comment>
<evidence type="ECO:0000313" key="44">
    <source>
        <dbReference type="EMBL" id="KAG9339126.1"/>
    </source>
</evidence>
<feature type="region of interest" description="Disordered" evidence="42">
    <location>
        <begin position="1"/>
        <end position="51"/>
    </location>
</feature>
<evidence type="ECO:0000256" key="24">
    <source>
        <dbReference type="ARBA" id="ARBA00047399"/>
    </source>
</evidence>
<comment type="catalytic activity">
    <reaction evidence="34">
        <text>N,1,2-tri-(9Z-octadecenoyl)-sn-glycero-3-phosphoethanolamine + H2O = N-(9Z-octadecenoyl) ethanolamine + 1,2-di-(9Z-octadecenoyl)-sn-glycero-3-phosphate + H(+)</text>
        <dbReference type="Rhea" id="RHEA:45532"/>
        <dbReference type="ChEBI" id="CHEBI:15377"/>
        <dbReference type="ChEBI" id="CHEBI:15378"/>
        <dbReference type="ChEBI" id="CHEBI:71466"/>
        <dbReference type="ChEBI" id="CHEBI:74546"/>
        <dbReference type="ChEBI" id="CHEBI:85291"/>
    </reaction>
    <physiologicalReaction direction="left-to-right" evidence="34">
        <dbReference type="Rhea" id="RHEA:45533"/>
    </physiologicalReaction>
</comment>
<comment type="catalytic activity">
    <reaction evidence="24">
        <text>N-octadecanoyl-1,2-di-(9Z-octadecenoyl)-sn-glycero-3-phosphoethanolamine + H2O = N-octadecanoyl ethanolamine + 1,2-di-(9Z-octadecenoyl)-sn-glycero-3-phosphate + H(+)</text>
        <dbReference type="Rhea" id="RHEA:45536"/>
        <dbReference type="ChEBI" id="CHEBI:15377"/>
        <dbReference type="ChEBI" id="CHEBI:15378"/>
        <dbReference type="ChEBI" id="CHEBI:74546"/>
        <dbReference type="ChEBI" id="CHEBI:85292"/>
        <dbReference type="ChEBI" id="CHEBI:85299"/>
    </reaction>
    <physiologicalReaction direction="left-to-right" evidence="24">
        <dbReference type="Rhea" id="RHEA:45537"/>
    </physiologicalReaction>
</comment>
<feature type="binding site" evidence="40">
    <location>
        <position position="195"/>
    </location>
    <ligand>
        <name>Zn(2+)</name>
        <dbReference type="ChEBI" id="CHEBI:29105"/>
        <label>1</label>
    </ligand>
</feature>
<evidence type="ECO:0000256" key="3">
    <source>
        <dbReference type="ARBA" id="ARBA00004395"/>
    </source>
</evidence>
<evidence type="ECO:0000256" key="6">
    <source>
        <dbReference type="ARBA" id="ARBA00010127"/>
    </source>
</evidence>
<keyword evidence="10" id="KW-0595">Phospholipid degradation</keyword>
<keyword evidence="21" id="KW-1208">Phospholipid metabolism</keyword>
<dbReference type="GO" id="GO:0070291">
    <property type="term" value="P:N-acylethanolamine metabolic process"/>
    <property type="evidence" value="ECO:0007669"/>
    <property type="project" value="TreeGrafter"/>
</dbReference>
<evidence type="ECO:0000259" key="43">
    <source>
        <dbReference type="Pfam" id="PF12706"/>
    </source>
</evidence>
<evidence type="ECO:0000256" key="22">
    <source>
        <dbReference type="ARBA" id="ARBA00045525"/>
    </source>
</evidence>
<evidence type="ECO:0000256" key="19">
    <source>
        <dbReference type="ARBA" id="ARBA00023136"/>
    </source>
</evidence>
<comment type="cofactor">
    <cofactor evidence="40">
        <name>Zn(2+)</name>
        <dbReference type="ChEBI" id="CHEBI:29105"/>
    </cofactor>
    <text evidence="40">Binds 2 zinc divalent cations per subunit.</text>
</comment>
<evidence type="ECO:0000256" key="34">
    <source>
        <dbReference type="ARBA" id="ARBA00048630"/>
    </source>
</evidence>
<keyword evidence="18" id="KW-0443">Lipid metabolism</keyword>
<comment type="catalytic activity">
    <reaction evidence="27">
        <text>N,1-diacyl-sn-glycero-3-phosphoethanolamine + H2O = an N-acylethanolamine + a 1-acyl-sn-glycero-3-phosphate + H(+)</text>
        <dbReference type="Rhea" id="RHEA:53164"/>
        <dbReference type="ChEBI" id="CHEBI:15377"/>
        <dbReference type="ChEBI" id="CHEBI:15378"/>
        <dbReference type="ChEBI" id="CHEBI:52640"/>
        <dbReference type="ChEBI" id="CHEBI:57970"/>
        <dbReference type="ChEBI" id="CHEBI:85216"/>
    </reaction>
    <physiologicalReaction direction="left-to-right" evidence="27">
        <dbReference type="Rhea" id="RHEA:53165"/>
    </physiologicalReaction>
</comment>
<evidence type="ECO:0000256" key="31">
    <source>
        <dbReference type="ARBA" id="ARBA00048295"/>
    </source>
</evidence>
<evidence type="ECO:0000256" key="27">
    <source>
        <dbReference type="ARBA" id="ARBA00047528"/>
    </source>
</evidence>
<comment type="catalytic activity">
    <reaction evidence="38">
        <text>N-octanoyl-1-hexadecanoyl-2-(9Z,12Z-octadecadienoyl)-sn-glycero-3-phosphoethanolamine + H2O = N-octanoyl ethanolamine + 1-hexadecanoyl-2-(9Z,12Z-octadecadienoyl)-sn-glycero-3-phosphate + H(+)</text>
        <dbReference type="Rhea" id="RHEA:45612"/>
        <dbReference type="ChEBI" id="CHEBI:15377"/>
        <dbReference type="ChEBI" id="CHEBI:15378"/>
        <dbReference type="ChEBI" id="CHEBI:72860"/>
        <dbReference type="ChEBI" id="CHEBI:85296"/>
        <dbReference type="ChEBI" id="CHEBI:85302"/>
    </reaction>
    <physiologicalReaction direction="left-to-right" evidence="38">
        <dbReference type="Rhea" id="RHEA:45613"/>
    </physiologicalReaction>
</comment>
<evidence type="ECO:0000256" key="37">
    <source>
        <dbReference type="ARBA" id="ARBA00049023"/>
    </source>
</evidence>
<gene>
    <name evidence="44" type="ORF">JZ751_024157</name>
</gene>
<feature type="binding site" evidence="40">
    <location>
        <position position="197"/>
    </location>
    <ligand>
        <name>Zn(2+)</name>
        <dbReference type="ChEBI" id="CHEBI:29105"/>
        <label>2</label>
    </ligand>
</feature>
<keyword evidence="12" id="KW-0967">Endosome</keyword>
<evidence type="ECO:0000256" key="32">
    <source>
        <dbReference type="ARBA" id="ARBA00048371"/>
    </source>
</evidence>
<keyword evidence="13" id="KW-0378">Hydrolase</keyword>
<evidence type="ECO:0000256" key="25">
    <source>
        <dbReference type="ARBA" id="ARBA00047456"/>
    </source>
</evidence>
<evidence type="ECO:0000256" key="39">
    <source>
        <dbReference type="PIRSR" id="PIRSR038896-50"/>
    </source>
</evidence>
<keyword evidence="11 40" id="KW-0479">Metal-binding</keyword>
<dbReference type="Gene3D" id="3.60.15.10">
    <property type="entry name" value="Ribonuclease Z/Hydroxyacylglutathione hydrolase-like"/>
    <property type="match status" value="1"/>
</dbReference>
<evidence type="ECO:0000256" key="30">
    <source>
        <dbReference type="ARBA" id="ARBA00048025"/>
    </source>
</evidence>
<keyword evidence="17" id="KW-0333">Golgi apparatus</keyword>
<comment type="catalytic activity">
    <reaction evidence="23">
        <text>N-(5Z,8Z,11Z,14Z-eicosatetraenoyl)-1-(9Z-octadecenoyl)-sn-glycero-3-phosphoethanolamine + H2O = N-(5Z,8Z,11Z,14Z-eicosatetraenoyl)-ethanolamine + 1-(9Z-octadecenoyl)-sn-glycero-3-phosphate + H(+)</text>
        <dbReference type="Rhea" id="RHEA:45544"/>
        <dbReference type="ChEBI" id="CHEBI:2700"/>
        <dbReference type="ChEBI" id="CHEBI:15377"/>
        <dbReference type="ChEBI" id="CHEBI:15378"/>
        <dbReference type="ChEBI" id="CHEBI:74544"/>
        <dbReference type="ChEBI" id="CHEBI:85223"/>
    </reaction>
    <physiologicalReaction direction="left-to-right" evidence="23">
        <dbReference type="Rhea" id="RHEA:45545"/>
    </physiologicalReaction>
</comment>
<name>A0A8T2NHE1_9TELE</name>
<keyword evidence="16" id="KW-0007">Acetylation</keyword>
<dbReference type="GO" id="GO:0009395">
    <property type="term" value="P:phospholipid catabolic process"/>
    <property type="evidence" value="ECO:0007669"/>
    <property type="project" value="UniProtKB-KW"/>
</dbReference>
<feature type="binding site" evidence="41">
    <location>
        <position position="268"/>
    </location>
    <ligand>
        <name>deoxycholate</name>
        <dbReference type="ChEBI" id="CHEBI:23614"/>
    </ligand>
</feature>
<feature type="binding site" evidence="40">
    <location>
        <position position="292"/>
    </location>
    <ligand>
        <name>Zn(2+)</name>
        <dbReference type="ChEBI" id="CHEBI:29105"/>
        <label>2</label>
    </ligand>
</feature>
<evidence type="ECO:0000256" key="15">
    <source>
        <dbReference type="ARBA" id="ARBA00022963"/>
    </source>
</evidence>
<dbReference type="PANTHER" id="PTHR15032:SF4">
    <property type="entry name" value="N-ACYL-PHOSPHATIDYLETHANOLAMINE-HYDROLYZING PHOSPHOLIPASE D"/>
    <property type="match status" value="1"/>
</dbReference>
<dbReference type="GO" id="GO:0000139">
    <property type="term" value="C:Golgi membrane"/>
    <property type="evidence" value="ECO:0007669"/>
    <property type="project" value="UniProtKB-SubCell"/>
</dbReference>
<evidence type="ECO:0000256" key="4">
    <source>
        <dbReference type="ARBA" id="ARBA00004481"/>
    </source>
</evidence>
<evidence type="ECO:0000256" key="12">
    <source>
        <dbReference type="ARBA" id="ARBA00022753"/>
    </source>
</evidence>
<evidence type="ECO:0000256" key="8">
    <source>
        <dbReference type="ARBA" id="ARBA00012279"/>
    </source>
</evidence>
<evidence type="ECO:0000256" key="7">
    <source>
        <dbReference type="ARBA" id="ARBA00011543"/>
    </source>
</evidence>
<dbReference type="AlphaFoldDB" id="A0A8T2NHE1"/>
<feature type="binding site" evidence="40">
    <location>
        <position position="193"/>
    </location>
    <ligand>
        <name>Zn(2+)</name>
        <dbReference type="ChEBI" id="CHEBI:29105"/>
        <label>1</label>
    </ligand>
</feature>
<comment type="catalytic activity">
    <reaction evidence="35">
        <text>N-(5Z,8Z,11Z,14Z-eicosatetraenoyl)-1,2-diacyl-sn-glycero-3-phosphoethanolamine + H2O = N-(5Z,8Z,11Z,14Z-eicosatetraenoyl)-ethanolamine + a 1,2-diacyl-sn-glycero-3-phosphate + H(+)</text>
        <dbReference type="Rhea" id="RHEA:56548"/>
        <dbReference type="ChEBI" id="CHEBI:2700"/>
        <dbReference type="ChEBI" id="CHEBI:15377"/>
        <dbReference type="ChEBI" id="CHEBI:15378"/>
        <dbReference type="ChEBI" id="CHEBI:58608"/>
        <dbReference type="ChEBI" id="CHEBI:140532"/>
    </reaction>
    <physiologicalReaction direction="left-to-right" evidence="35">
        <dbReference type="Rhea" id="RHEA:56549"/>
    </physiologicalReaction>
</comment>
<comment type="catalytic activity">
    <reaction evidence="36">
        <text>N-butanoyl-1-hexadecanoyl-2-(9Z,12Z-octadecadienoyl)-sn-glycero-3-phosphoethanolamine + H2O = N-butanoyl ethanolamine + 1-hexadecanoyl-2-(9Z,12Z-octadecadienoyl)-sn-glycero-3-phosphate + H(+)</text>
        <dbReference type="Rhea" id="RHEA:45620"/>
        <dbReference type="ChEBI" id="CHEBI:15377"/>
        <dbReference type="ChEBI" id="CHEBI:15378"/>
        <dbReference type="ChEBI" id="CHEBI:72860"/>
        <dbReference type="ChEBI" id="CHEBI:85298"/>
        <dbReference type="ChEBI" id="CHEBI:85304"/>
    </reaction>
    <physiologicalReaction direction="left-to-right" evidence="36">
        <dbReference type="Rhea" id="RHEA:45621"/>
    </physiologicalReaction>
</comment>
<feature type="binding site" evidence="39">
    <location>
        <position position="329"/>
    </location>
    <ligand>
        <name>an N-acyl-1,2-diacyl-sn-glycero-3-phosphoethanolamine</name>
        <dbReference type="ChEBI" id="CHEBI:62537"/>
    </ligand>
</feature>
<keyword evidence="19" id="KW-0472">Membrane</keyword>
<dbReference type="PIRSF" id="PIRSF038896">
    <property type="entry name" value="NAPE-PLD"/>
    <property type="match status" value="1"/>
</dbReference>
<sequence>MEKVEEESAPKEGVSLQAQGAEGVTQAGGRPEDSSAHDSRKSSSSRSSRKSFRLDYRLEEDVTKSKRDKSGRFVNPWPTWKFPSYFAFVKFFMLEKDHSNVPSSKEVLDKELPVLEPYFVQNPQLVGQTGSGMRVTWLGHATVLVEMDDLVVLTDPVFSQRASPLQFVGPKRFRGPACSVAQLPKVHAVLISHTHYDHLDAGSVTSLNERFGGDLRWFVPLGLLDWMQKCGCENVIELDWWEENCVPGHDEVTFVCTPAQHWCKRTPMDDNRALWGSWSVLGPCNRFFFAGDTGYCSVFEEIGKRFGPFDLAAIPIGAYFPREVMRSQHVDPEEAVRIHVDVQAKNSVAIHWGTFALAHEYYLEPPVKLKEALEKNGLSQDKFFVLTHGESRMLNSEEVFE</sequence>
<keyword evidence="15" id="KW-0442">Lipid degradation</keyword>
<evidence type="ECO:0000256" key="23">
    <source>
        <dbReference type="ARBA" id="ARBA00047392"/>
    </source>
</evidence>
<comment type="catalytic activity">
    <reaction evidence="31">
        <text>N,1-dihexadecanoyl-2-(9Z,12Z-octadecadienoyl)-sn-glycero-3-phosphoethanolamine + H2O = 1-hexadecanoyl-2-(9Z,12Z-octadecadienoyl)-sn-glycero-3-phosphate + N-hexadecanoylethanolamine + H(+)</text>
        <dbReference type="Rhea" id="RHEA:45596"/>
        <dbReference type="ChEBI" id="CHEBI:15377"/>
        <dbReference type="ChEBI" id="CHEBI:15378"/>
        <dbReference type="ChEBI" id="CHEBI:71464"/>
        <dbReference type="ChEBI" id="CHEBI:72860"/>
        <dbReference type="ChEBI" id="CHEBI:85334"/>
    </reaction>
    <physiologicalReaction direction="left-to-right" evidence="31">
        <dbReference type="Rhea" id="RHEA:45597"/>
    </physiologicalReaction>
</comment>
<feature type="binding site" evidence="40">
    <location>
        <position position="351"/>
    </location>
    <ligand>
        <name>Zn(2+)</name>
        <dbReference type="ChEBI" id="CHEBI:29105"/>
        <label>2</label>
    </ligand>
</feature>
<evidence type="ECO:0000256" key="14">
    <source>
        <dbReference type="ARBA" id="ARBA00022833"/>
    </source>
</evidence>
<dbReference type="InterPro" id="IPR024884">
    <property type="entry name" value="NAPE-PLD"/>
</dbReference>
<evidence type="ECO:0000256" key="26">
    <source>
        <dbReference type="ARBA" id="ARBA00047474"/>
    </source>
</evidence>
<evidence type="ECO:0000256" key="11">
    <source>
        <dbReference type="ARBA" id="ARBA00022723"/>
    </source>
</evidence>
<comment type="similarity">
    <text evidence="6">Belongs to the NAPE-PLD family.</text>
</comment>
<evidence type="ECO:0000256" key="13">
    <source>
        <dbReference type="ARBA" id="ARBA00022801"/>
    </source>
</evidence>
<comment type="catalytic activity">
    <reaction evidence="25">
        <text>N,1-dihexadecanoyl-sn-glycero-3-phosphoethanolamine + H2O = N-hexadecanoylethanolamine + 1-hexadecanoyl-sn-glycero-3-phosphate + H(+)</text>
        <dbReference type="Rhea" id="RHEA:45592"/>
        <dbReference type="ChEBI" id="CHEBI:15377"/>
        <dbReference type="ChEBI" id="CHEBI:15378"/>
        <dbReference type="ChEBI" id="CHEBI:57518"/>
        <dbReference type="ChEBI" id="CHEBI:71464"/>
        <dbReference type="ChEBI" id="CHEBI:85335"/>
    </reaction>
    <physiologicalReaction direction="left-to-right" evidence="25">
        <dbReference type="Rhea" id="RHEA:45593"/>
    </physiologicalReaction>
</comment>
<dbReference type="EC" id="3.1.4.54" evidence="8"/>
<evidence type="ECO:0000256" key="40">
    <source>
        <dbReference type="PIRSR" id="PIRSR038896-51"/>
    </source>
</evidence>
<evidence type="ECO:0000256" key="20">
    <source>
        <dbReference type="ARBA" id="ARBA00023242"/>
    </source>
</evidence>
<proteinExistence type="inferred from homology"/>
<comment type="catalytic activity">
    <reaction evidence="26">
        <text>N-hexadecanoyl-1,2-di-(9Z-octadecenoyl)-sn-glycero-3-phosphoethanolamine + H2O = N-hexadecanoylethanolamine + 1,2-di-(9Z-octadecenoyl)-sn-glycero-3-phosphate + H(+)</text>
        <dbReference type="Rhea" id="RHEA:45540"/>
        <dbReference type="ChEBI" id="CHEBI:15377"/>
        <dbReference type="ChEBI" id="CHEBI:15378"/>
        <dbReference type="ChEBI" id="CHEBI:71464"/>
        <dbReference type="ChEBI" id="CHEBI:74546"/>
        <dbReference type="ChEBI" id="CHEBI:78097"/>
    </reaction>
    <physiologicalReaction direction="left-to-right" evidence="26">
        <dbReference type="Rhea" id="RHEA:45541"/>
    </physiologicalReaction>
</comment>
<evidence type="ECO:0000256" key="18">
    <source>
        <dbReference type="ARBA" id="ARBA00023098"/>
    </source>
</evidence>
<feature type="compositionally biased region" description="Basic and acidic residues" evidence="42">
    <location>
        <begin position="1"/>
        <end position="10"/>
    </location>
</feature>
<dbReference type="Pfam" id="PF12706">
    <property type="entry name" value="Lactamase_B_2"/>
    <property type="match status" value="1"/>
</dbReference>
<dbReference type="PANTHER" id="PTHR15032">
    <property type="entry name" value="N-ACYL-PHOSPHATIDYLETHANOLAMINE-HYDROLYZING PHOSPHOLIPASE D"/>
    <property type="match status" value="1"/>
</dbReference>
<feature type="binding site" evidence="40">
    <location>
        <position position="292"/>
    </location>
    <ligand>
        <name>Zn(2+)</name>
        <dbReference type="ChEBI" id="CHEBI:29105"/>
        <label>1</label>
    </ligand>
</feature>
<accession>A0A8T2NHE1</accession>
<dbReference type="GO" id="GO:0008270">
    <property type="term" value="F:zinc ion binding"/>
    <property type="evidence" value="ECO:0007669"/>
    <property type="project" value="InterPro"/>
</dbReference>
<evidence type="ECO:0000256" key="28">
    <source>
        <dbReference type="ARBA" id="ARBA00047759"/>
    </source>
</evidence>
<evidence type="ECO:0000256" key="1">
    <source>
        <dbReference type="ARBA" id="ARBA00004146"/>
    </source>
</evidence>
<comment type="catalytic activity">
    <reaction evidence="29">
        <text>N-dodecanoyl-1,2-di-(9Z-octadecenoyl)-sn-glycero-3-phosphoethanolamine + H2O = N-dodecanoylethanolamine + 1,2-di-(9Z-octadecenoyl)-sn-glycero-3-phosphate + H(+)</text>
        <dbReference type="Rhea" id="RHEA:45556"/>
        <dbReference type="ChEBI" id="CHEBI:15377"/>
        <dbReference type="ChEBI" id="CHEBI:15378"/>
        <dbReference type="ChEBI" id="CHEBI:74546"/>
        <dbReference type="ChEBI" id="CHEBI:85263"/>
        <dbReference type="ChEBI" id="CHEBI:85294"/>
    </reaction>
    <physiologicalReaction direction="left-to-right" evidence="29">
        <dbReference type="Rhea" id="RHEA:45557"/>
    </physiologicalReaction>
</comment>
<comment type="function">
    <text evidence="22">D-type phospholipase that hydrolyzes N-acyl-phosphatidylethanolamines (NAPEs) to produce bioactive N-acylethanolamines/fatty acid ethanolamides (NAEs/FAEs) and phosphatidic acid. Cleaves the terminal phosphodiester bond of diacyl- and alkenylacyl-NAPEs, primarily playing a role in the generation of long-chain saturated and monounsaturated NAEs in the brain. May control NAPE homeostasis in dopaminergic neuron membranes and regulate neuron survival, partly through RAC1 activation. As a regulator of lipid metabolism in the adipose tissue, mediates the crosstalk between adipocytes, gut microbiota and immune cells to control body temperature and weight. In particular, regulates energy homeostasis by promoting cold-induced brown or beige adipocyte differentiation program to generate heat from fatty acids and glucose. Has limited D-type phospholipase activity toward N-acyl lyso-NAPEs.</text>
</comment>
<evidence type="ECO:0000256" key="42">
    <source>
        <dbReference type="SAM" id="MobiDB-lite"/>
    </source>
</evidence>
<feature type="binding site" evidence="41">
    <location>
        <position position="264"/>
    </location>
    <ligand>
        <name>deoxycholate</name>
        <dbReference type="ChEBI" id="CHEBI:23614"/>
    </ligand>
</feature>
<comment type="catalytic activity">
    <reaction evidence="30">
        <text>N-(5Z,8Z,11Z,14Z-eicosatetraenoyl)-1,2-di-(9Z-octadecenoyl)-sn-glycero-3-phosphoethanolamine + H2O = N-(5Z,8Z,11Z,14Z-eicosatetraenoyl)-ethanolamine + 1,2-di-(9Z-octadecenoyl)-sn-glycero-3-phosphate + H(+)</text>
        <dbReference type="Rhea" id="RHEA:45528"/>
        <dbReference type="ChEBI" id="CHEBI:2700"/>
        <dbReference type="ChEBI" id="CHEBI:15377"/>
        <dbReference type="ChEBI" id="CHEBI:15378"/>
        <dbReference type="ChEBI" id="CHEBI:74546"/>
        <dbReference type="ChEBI" id="CHEBI:85277"/>
    </reaction>
    <physiologicalReaction direction="left-to-right" evidence="30">
        <dbReference type="Rhea" id="RHEA:45529"/>
    </physiologicalReaction>
</comment>
<evidence type="ECO:0000256" key="16">
    <source>
        <dbReference type="ARBA" id="ARBA00022990"/>
    </source>
</evidence>
<reference evidence="44" key="1">
    <citation type="thesis" date="2021" institute="BYU ScholarsArchive" country="Provo, UT, USA">
        <title>Applications of and Algorithms for Genome Assembly and Genomic Analyses with an Emphasis on Marine Teleosts.</title>
        <authorList>
            <person name="Pickett B.D."/>
        </authorList>
    </citation>
    <scope>NUCLEOTIDE SEQUENCE</scope>
    <source>
        <strain evidence="44">HI-2016</strain>
    </source>
</reference>
<feature type="binding site" evidence="40">
    <location>
        <position position="198"/>
    </location>
    <ligand>
        <name>Zn(2+)</name>
        <dbReference type="ChEBI" id="CHEBI:29105"/>
        <label>2</label>
    </ligand>
</feature>
<evidence type="ECO:0000256" key="33">
    <source>
        <dbReference type="ARBA" id="ARBA00048593"/>
    </source>
</evidence>
<evidence type="ECO:0000256" key="5">
    <source>
        <dbReference type="ARBA" id="ARBA00004642"/>
    </source>
</evidence>